<accession>A0A1M7T274</accession>
<dbReference type="AlphaFoldDB" id="A0A1M7T274"/>
<protein>
    <recommendedName>
        <fullName evidence="3">Glycosyl hydrolases family 32 N-terminal domain-containing protein</fullName>
    </recommendedName>
</protein>
<keyword evidence="2" id="KW-1185">Reference proteome</keyword>
<dbReference type="PANTHER" id="PTHR35279:SF1">
    <property type="entry name" value="ARABINANASE_LEVANSUCRASE_INVERTASE"/>
    <property type="match status" value="1"/>
</dbReference>
<sequence length="316" mass="36439">MPLNYVFNYTKPFPWKKKGLLFQSNIDGLSHGSHPCAIHYKDDIFILAFTMRDYKQRSQIFLSYARVSNGTIELLGEPKLTLSYGEPGYFDCDGVISGAFVKNNDSIYLYYVGWQNLPEKMWICDTGRAILNPHTLTLEKEFTGPVLGRDKTNPLFAAATAFYIKNGLWHTWYNSGISWERTKEGWHHKYGFHHAESTDGVNWVCDTKMCIPFADEYEYAFGRPSVYFYNGTYNMWFAHRATKYISTYRIGFASSKDGIHWNRNDSISGLDVSPSGWDSEMVCYPYVFEHKDILYMLYNGNGYGKTGFGLAVLEEE</sequence>
<dbReference type="Proteomes" id="UP000186469">
    <property type="component" value="Unassembled WGS sequence"/>
</dbReference>
<gene>
    <name evidence="1" type="ORF">SAMN02745728_01458</name>
</gene>
<proteinExistence type="predicted"/>
<dbReference type="SUPFAM" id="SSF75005">
    <property type="entry name" value="Arabinanase/levansucrase/invertase"/>
    <property type="match status" value="2"/>
</dbReference>
<dbReference type="RefSeq" id="WP_072697147.1">
    <property type="nucleotide sequence ID" value="NZ_FRDI01000006.1"/>
</dbReference>
<evidence type="ECO:0000313" key="2">
    <source>
        <dbReference type="Proteomes" id="UP000186469"/>
    </source>
</evidence>
<dbReference type="STRING" id="1121455.SAMN02745728_01458"/>
<dbReference type="OrthoDB" id="7064503at2"/>
<dbReference type="PANTHER" id="PTHR35279">
    <property type="match status" value="1"/>
</dbReference>
<reference evidence="1 2" key="1">
    <citation type="submission" date="2016-12" db="EMBL/GenBank/DDBJ databases">
        <authorList>
            <person name="Song W.-J."/>
            <person name="Kurnit D.M."/>
        </authorList>
    </citation>
    <scope>NUCLEOTIDE SEQUENCE [LARGE SCALE GENOMIC DNA]</scope>
    <source>
        <strain evidence="1 2">DSM 11393</strain>
    </source>
</reference>
<dbReference type="Gene3D" id="2.115.10.20">
    <property type="entry name" value="Glycosyl hydrolase domain, family 43"/>
    <property type="match status" value="2"/>
</dbReference>
<evidence type="ECO:0000313" key="1">
    <source>
        <dbReference type="EMBL" id="SHN64789.1"/>
    </source>
</evidence>
<dbReference type="EMBL" id="FRDI01000006">
    <property type="protein sequence ID" value="SHN64789.1"/>
    <property type="molecule type" value="Genomic_DNA"/>
</dbReference>
<dbReference type="InterPro" id="IPR023296">
    <property type="entry name" value="Glyco_hydro_beta-prop_sf"/>
</dbReference>
<organism evidence="1 2">
    <name type="scientific">Desulfovibrio litoralis DSM 11393</name>
    <dbReference type="NCBI Taxonomy" id="1121455"/>
    <lineage>
        <taxon>Bacteria</taxon>
        <taxon>Pseudomonadati</taxon>
        <taxon>Thermodesulfobacteriota</taxon>
        <taxon>Desulfovibrionia</taxon>
        <taxon>Desulfovibrionales</taxon>
        <taxon>Desulfovibrionaceae</taxon>
        <taxon>Desulfovibrio</taxon>
    </lineage>
</organism>
<name>A0A1M7T274_9BACT</name>
<evidence type="ECO:0008006" key="3">
    <source>
        <dbReference type="Google" id="ProtNLM"/>
    </source>
</evidence>